<dbReference type="GO" id="GO:0008017">
    <property type="term" value="F:microtubule binding"/>
    <property type="evidence" value="ECO:0007669"/>
    <property type="project" value="InterPro"/>
</dbReference>
<dbReference type="PANTHER" id="PTHR13958">
    <property type="entry name" value="CENTROSOME-ASSOCIATED PROTEIN 350"/>
    <property type="match status" value="1"/>
</dbReference>
<feature type="compositionally biased region" description="Polar residues" evidence="2">
    <location>
        <begin position="1521"/>
        <end position="1530"/>
    </location>
</feature>
<feature type="compositionally biased region" description="Polar residues" evidence="2">
    <location>
        <begin position="1639"/>
        <end position="1702"/>
    </location>
</feature>
<feature type="compositionally biased region" description="Basic and acidic residues" evidence="2">
    <location>
        <begin position="1243"/>
        <end position="1252"/>
    </location>
</feature>
<feature type="compositionally biased region" description="Polar residues" evidence="2">
    <location>
        <begin position="551"/>
        <end position="566"/>
    </location>
</feature>
<feature type="compositionally biased region" description="Basic and acidic residues" evidence="2">
    <location>
        <begin position="1741"/>
        <end position="1750"/>
    </location>
</feature>
<accession>A0A9P0CWQ9</accession>
<feature type="region of interest" description="Disordered" evidence="2">
    <location>
        <begin position="1212"/>
        <end position="1252"/>
    </location>
</feature>
<keyword evidence="4" id="KW-1185">Reference proteome</keyword>
<feature type="compositionally biased region" description="Basic and acidic residues" evidence="2">
    <location>
        <begin position="2269"/>
        <end position="2284"/>
    </location>
</feature>
<feature type="region of interest" description="Disordered" evidence="2">
    <location>
        <begin position="798"/>
        <end position="822"/>
    </location>
</feature>
<dbReference type="Proteomes" id="UP001153636">
    <property type="component" value="Chromosome 4"/>
</dbReference>
<dbReference type="EMBL" id="OV651816">
    <property type="protein sequence ID" value="CAH1109726.1"/>
    <property type="molecule type" value="Genomic_DNA"/>
</dbReference>
<gene>
    <name evidence="3" type="ORF">PSYICH_LOCUS10574</name>
</gene>
<dbReference type="PANTHER" id="PTHR13958:SF3">
    <property type="entry name" value="CAP-GLY DOMAIN-CONTAINING PROTEIN-RELATED"/>
    <property type="match status" value="1"/>
</dbReference>
<feature type="compositionally biased region" description="Basic and acidic residues" evidence="2">
    <location>
        <begin position="2310"/>
        <end position="2322"/>
    </location>
</feature>
<feature type="compositionally biased region" description="Low complexity" evidence="2">
    <location>
        <begin position="623"/>
        <end position="632"/>
    </location>
</feature>
<feature type="compositionally biased region" description="Polar residues" evidence="2">
    <location>
        <begin position="996"/>
        <end position="1018"/>
    </location>
</feature>
<feature type="region of interest" description="Disordered" evidence="2">
    <location>
        <begin position="538"/>
        <end position="566"/>
    </location>
</feature>
<name>A0A9P0CWQ9_9CUCU</name>
<feature type="region of interest" description="Disordered" evidence="2">
    <location>
        <begin position="1581"/>
        <end position="1767"/>
    </location>
</feature>
<feature type="region of interest" description="Disordered" evidence="2">
    <location>
        <begin position="613"/>
        <end position="633"/>
    </location>
</feature>
<feature type="coiled-coil region" evidence="1">
    <location>
        <begin position="961"/>
        <end position="988"/>
    </location>
</feature>
<evidence type="ECO:0000313" key="3">
    <source>
        <dbReference type="EMBL" id="CAH1109726.1"/>
    </source>
</evidence>
<evidence type="ECO:0000313" key="4">
    <source>
        <dbReference type="Proteomes" id="UP001153636"/>
    </source>
</evidence>
<feature type="compositionally biased region" description="Basic and acidic residues" evidence="2">
    <location>
        <begin position="1531"/>
        <end position="1545"/>
    </location>
</feature>
<feature type="region of interest" description="Disordered" evidence="2">
    <location>
        <begin position="144"/>
        <end position="169"/>
    </location>
</feature>
<feature type="region of interest" description="Disordered" evidence="2">
    <location>
        <begin position="2201"/>
        <end position="2352"/>
    </location>
</feature>
<feature type="region of interest" description="Disordered" evidence="2">
    <location>
        <begin position="1505"/>
        <end position="1563"/>
    </location>
</feature>
<dbReference type="GO" id="GO:0034453">
    <property type="term" value="P:microtubule anchoring"/>
    <property type="evidence" value="ECO:0007669"/>
    <property type="project" value="InterPro"/>
</dbReference>
<protein>
    <recommendedName>
        <fullName evidence="5">Centrosome-associated protein 350</fullName>
    </recommendedName>
</protein>
<feature type="compositionally biased region" description="Basic and acidic residues" evidence="2">
    <location>
        <begin position="2337"/>
        <end position="2352"/>
    </location>
</feature>
<feature type="compositionally biased region" description="Polar residues" evidence="2">
    <location>
        <begin position="1758"/>
        <end position="1767"/>
    </location>
</feature>
<keyword evidence="1" id="KW-0175">Coiled coil</keyword>
<feature type="compositionally biased region" description="Basic and acidic residues" evidence="2">
    <location>
        <begin position="1581"/>
        <end position="1605"/>
    </location>
</feature>
<feature type="compositionally biased region" description="Basic and acidic residues" evidence="2">
    <location>
        <begin position="144"/>
        <end position="164"/>
    </location>
</feature>
<reference evidence="3" key="1">
    <citation type="submission" date="2022-01" db="EMBL/GenBank/DDBJ databases">
        <authorList>
            <person name="King R."/>
        </authorList>
    </citation>
    <scope>NUCLEOTIDE SEQUENCE</scope>
</reference>
<feature type="compositionally biased region" description="Basic and acidic residues" evidence="2">
    <location>
        <begin position="1707"/>
        <end position="1716"/>
    </location>
</feature>
<feature type="compositionally biased region" description="Polar residues" evidence="2">
    <location>
        <begin position="803"/>
        <end position="822"/>
    </location>
</feature>
<feature type="region of interest" description="Disordered" evidence="2">
    <location>
        <begin position="1988"/>
        <end position="2014"/>
    </location>
</feature>
<feature type="region of interest" description="Disordered" evidence="2">
    <location>
        <begin position="1466"/>
        <end position="1487"/>
    </location>
</feature>
<evidence type="ECO:0000256" key="2">
    <source>
        <dbReference type="SAM" id="MobiDB-lite"/>
    </source>
</evidence>
<proteinExistence type="predicted"/>
<feature type="region of interest" description="Disordered" evidence="2">
    <location>
        <begin position="996"/>
        <end position="1020"/>
    </location>
</feature>
<feature type="compositionally biased region" description="Basic and acidic residues" evidence="2">
    <location>
        <begin position="1991"/>
        <end position="2011"/>
    </location>
</feature>
<evidence type="ECO:0000256" key="1">
    <source>
        <dbReference type="SAM" id="Coils"/>
    </source>
</evidence>
<feature type="compositionally biased region" description="Low complexity" evidence="2">
    <location>
        <begin position="1720"/>
        <end position="1740"/>
    </location>
</feature>
<sequence>MSEGSDLTKKITETKRQTEVLKNQLQNLIDEGKNLICPSKQDCIPDIDGAYKNPVPCANKAQIIKSYDKHSNNISTNTQKHKAEVKPGSPKKLKAYDVKDARTFMKKQKEKLIVQQKETQEEQRIKAEIKRKKLQDLDKKSRELLSKNVQARKERSNSRDRSNVRLDNFSNVPSNLRKAASVDKIDVTSQKNPNLLYPNAPHYVKNSINKKTNKDNPDKFVIFAGNFTRKDVDKKTIQSNKVHTNISTQNKTNLTTNSTNIETKNYLEVNNKEDINSLKKKDEISTRKSPSSIKHLENINQKGLKPTILFGSGEDELILPNYAKTNIDSVKNILEYKSSNSSKSNSNVTVKSPNLEKNEMIEQTDLGNALPKVALNRNQKSPDTLNRLPISTNILSTEKEKQLLNKCSVEIQTDNYRKLYPKWLDEQPPQAYPFNFINTIKRKLQIATTQKPTTDIGIQSSVVEYGHIGHQRDNLSVIVVEPSSSPDSKSIERSELKSFISHKCLNLDPQTIEHLELVSKNKFQCPNSIFRNTQTQLSTRITETESESDTSKNIPEISSESGTSLKKNAESVKKALMTNKNPTINTDRIDNMKLVPNNVVTNTVTIRTKSELPSTSAEILSDSKSTTTKQSKYGNTLSVNDKYAADFDSDMDSSLDRSRRSIISFNKSGYNEALILSPENIKSISSSKKTYSPQKSISDVNTEMILSNSIDHISKSTENIQKNDTGSLLKANSDSNKNIIERTKSNVELPRHKSKLSSSMLKSTCNEKTINSTNLNTEFDKSKKKHYKMIRKLEIPRSDDAKVTSSKNSSVHTETRPSSSLIESLSKTNISLQNINTKRESSSINDSLSKTDISLQNINTRRGSSSINDILSKTDISLQNINTKRGSSSPNEKSDIALLIEPVVSLVKLSSDEKDRDTERRNPIVKNISVRSSKVTTKKNMNDGNQIHLKFEAEIHLLNDFNQSLRRFSELEQVLENLKTKNNITNSKILKNNDAQTSLTARSKTSSSMPENVIQSKATHSENSKINYSRGSYINNSLDDLNLLSNTALDVEDNSAGYTDLEIATSINQSLSVKTDDHLSNFENLNSGNLAGISINMFEQLMKDEDVRLENLKTILKIREQALLDRIKGELAWLEIQRKHFKETGQLHEASVIKKKQRGILVNHQKEKHEMQRLKQFQKAASMERKMVLKEQRNLIRQQLSTDNMLTKMKLNTHRERRQSGPLKVLQSHTESIRSETSISRKSSSDKDKDVVSVKSHHSVVSEFSEIEISSKDISSNEHRNYIKKTLLMRETALRKRRKATEELLEWHKKLLEEEKRIAILESTASAIVSQKPSTSSYPEKFNFKGKQLNQMWFNVTDSETKKFVDDKIYPMSQMALERFCKSAREYNSKSKTLLMKNSDCNIKNSKVSVSESILTQKTSSEKDYISDFENDTVASQDDVDQSIDILINNYNKVQSDISSLSSLHSKKSDEEEIYSESPKFDKTESEAEISVIETNKTDVKDKITKTKGSSSAEEIKDTINESIPTINQDASDKAKSDILSEKSSKSSSISFDRNSNSELSNSEEILKTFSKLKFSHEDSSIIVSEEHATQKTETDISDKAEKNYQKSQPMISKHSTDQHHSNQLNTSISDDFAKSKHSSSQIIDQKSSTSNQSTASKLSQGDNSASSTGPGDLESSQINSVIASEKTNQSSKRLDQNSSDTSKSLNKSEKLKLSLEDISVLQSSSKNKSSLSEKLSVIKSKSDVSKEKSSSVISDKTSTTRNSAKSKTSSDINRIIILSNISIESKSNDFADDQSTELILKTDQINSDNSKSNIISKKPSEPLVLTEQKSEVLEIQQNISEKTKSDIDSKDSSKIYVNQPFVEDHVSLQKSSSKLILTEEKDTIDEIASAISSDLSSIDMPNKSFSEERSKEIILELIKEDKNNYQELTEDVAPIAVETKESLNESQEILLILGESEVKTSSDEEMPEIQIKESLNTSEEILSKLNNTVEEEKPISRSIDSSKIEKDNSDSSKMFENYILQNSKLESYNDSNEDRKLQEEKDDSDKLLIYDFCEDLVESNVDETFENHTKSQRSFIDAVSEDFDKESANVGEELKVAKEKTSTSDDIDDKSASKCSQEPNMAFKIDEIDENNENQTFLNNLVASSTEINFHQDSHDDSDESKFAFSDKSNESFVINDLNDDSNDKFEENVLSSEKLINELKNNKNIESTSVEIEDKDTPRDKNNSYSSIMENPEEESENKTTSHFSYGVLLKTTEKETSDSFETDLPPSKEEVNSFEEKEHDSLSSANGGSYSEALNFEEQSLAPSESSKTEESSFKDKSNSKGSEQSVSGKSKSKTSEENSSKDFGIDVKKRVSEILADTNVSRGDKSPRLQDLYVTTYDLISPANSPEKDSSSPKDGHKLVSSIFDSEAEEILRKQLAVEEEIKAITEQQQKEQQLPLMYIREIPNKPPPPYTPPSSLAPVPAPTIIPTSDEIEEITLYSAKILHKAYLSNNLANVSISNNTLSLISKDISKDCYKFVFDLCKDIAREHYERFEEDKSPDWLHISKKSELTLIKPLNTEGLKNHMIAKLKEIFGYQKHNRRENAIIKWSRKKRDHVDEILVMECQQEEAQWTNYQKDELLVKDQITNEIFDSLLKETAAVFKKIFSKMS</sequence>
<organism evidence="3 4">
    <name type="scientific">Psylliodes chrysocephalus</name>
    <dbReference type="NCBI Taxonomy" id="3402493"/>
    <lineage>
        <taxon>Eukaryota</taxon>
        <taxon>Metazoa</taxon>
        <taxon>Ecdysozoa</taxon>
        <taxon>Arthropoda</taxon>
        <taxon>Hexapoda</taxon>
        <taxon>Insecta</taxon>
        <taxon>Pterygota</taxon>
        <taxon>Neoptera</taxon>
        <taxon>Endopterygota</taxon>
        <taxon>Coleoptera</taxon>
        <taxon>Polyphaga</taxon>
        <taxon>Cucujiformia</taxon>
        <taxon>Chrysomeloidea</taxon>
        <taxon>Chrysomelidae</taxon>
        <taxon>Galerucinae</taxon>
        <taxon>Alticini</taxon>
        <taxon>Psylliodes</taxon>
    </lineage>
</organism>
<dbReference type="OrthoDB" id="306254at2759"/>
<dbReference type="InterPro" id="IPR028750">
    <property type="entry name" value="CEP350/CC187"/>
</dbReference>
<evidence type="ECO:0008006" key="5">
    <source>
        <dbReference type="Google" id="ProtNLM"/>
    </source>
</evidence>
<feature type="compositionally biased region" description="Low complexity" evidence="2">
    <location>
        <begin position="1546"/>
        <end position="1563"/>
    </location>
</feature>
<dbReference type="GO" id="GO:0005813">
    <property type="term" value="C:centrosome"/>
    <property type="evidence" value="ECO:0007669"/>
    <property type="project" value="InterPro"/>
</dbReference>